<name>A0ABV9AFB4_9ACTN</name>
<sequence length="82" mass="9429">MEQQRIDLEIGDRIFLTMPWSEVCVHLQVADRVMEVEVREHGAQLLKDGEPYSIPITWGEAGIYTDSTTNKPYTYTAERAEV</sequence>
<dbReference type="EMBL" id="JBHSFK010000002">
    <property type="protein sequence ID" value="MFC4498473.1"/>
    <property type="molecule type" value="Genomic_DNA"/>
</dbReference>
<comment type="caution">
    <text evidence="1">The sequence shown here is derived from an EMBL/GenBank/DDBJ whole genome shotgun (WGS) entry which is preliminary data.</text>
</comment>
<organism evidence="1 2">
    <name type="scientific">Streptomyces vulcanius</name>
    <dbReference type="NCBI Taxonomy" id="1441876"/>
    <lineage>
        <taxon>Bacteria</taxon>
        <taxon>Bacillati</taxon>
        <taxon>Actinomycetota</taxon>
        <taxon>Actinomycetes</taxon>
        <taxon>Kitasatosporales</taxon>
        <taxon>Streptomycetaceae</taxon>
        <taxon>Streptomyces</taxon>
    </lineage>
</organism>
<dbReference type="RefSeq" id="WP_381167818.1">
    <property type="nucleotide sequence ID" value="NZ_JBHSFK010000002.1"/>
</dbReference>
<protein>
    <submittedName>
        <fullName evidence="1">Uncharacterized protein</fullName>
    </submittedName>
</protein>
<reference evidence="2" key="1">
    <citation type="journal article" date="2019" name="Int. J. Syst. Evol. Microbiol.">
        <title>The Global Catalogue of Microorganisms (GCM) 10K type strain sequencing project: providing services to taxonomists for standard genome sequencing and annotation.</title>
        <authorList>
            <consortium name="The Broad Institute Genomics Platform"/>
            <consortium name="The Broad Institute Genome Sequencing Center for Infectious Disease"/>
            <person name="Wu L."/>
            <person name="Ma J."/>
        </authorList>
    </citation>
    <scope>NUCLEOTIDE SEQUENCE [LARGE SCALE GENOMIC DNA]</scope>
    <source>
        <strain evidence="2">CGMCC 4.7177</strain>
    </source>
</reference>
<gene>
    <name evidence="1" type="ORF">ACFPIH_02870</name>
</gene>
<accession>A0ABV9AFB4</accession>
<dbReference type="Proteomes" id="UP001595839">
    <property type="component" value="Unassembled WGS sequence"/>
</dbReference>
<evidence type="ECO:0000313" key="1">
    <source>
        <dbReference type="EMBL" id="MFC4498473.1"/>
    </source>
</evidence>
<evidence type="ECO:0000313" key="2">
    <source>
        <dbReference type="Proteomes" id="UP001595839"/>
    </source>
</evidence>
<keyword evidence="2" id="KW-1185">Reference proteome</keyword>
<proteinExistence type="predicted"/>